<comment type="caution">
    <text evidence="2">The sequence shown here is derived from an EMBL/GenBank/DDBJ whole genome shotgun (WGS) entry which is preliminary data.</text>
</comment>
<dbReference type="EMBL" id="AYGX02000084">
    <property type="protein sequence ID" value="KRO27170.1"/>
    <property type="molecule type" value="Genomic_DNA"/>
</dbReference>
<dbReference type="Proteomes" id="UP000050920">
    <property type="component" value="Unassembled WGS sequence"/>
</dbReference>
<accession>A0A0R2NQM4</accession>
<keyword evidence="3" id="KW-1185">Reference proteome</keyword>
<gene>
    <name evidence="2" type="ORF">DY78_GL000277</name>
</gene>
<organism evidence="2 3">
    <name type="scientific">Lactiplantibacillus fabifermentans DSM 21115</name>
    <dbReference type="NCBI Taxonomy" id="1413187"/>
    <lineage>
        <taxon>Bacteria</taxon>
        <taxon>Bacillati</taxon>
        <taxon>Bacillota</taxon>
        <taxon>Bacilli</taxon>
        <taxon>Lactobacillales</taxon>
        <taxon>Lactobacillaceae</taxon>
        <taxon>Lactiplantibacillus</taxon>
    </lineage>
</organism>
<proteinExistence type="predicted"/>
<protein>
    <recommendedName>
        <fullName evidence="1">DUF4440 domain-containing protein</fullName>
    </recommendedName>
</protein>
<dbReference type="RefSeq" id="WP_051385221.1">
    <property type="nucleotide sequence ID" value="NZ_AYGX02000084.1"/>
</dbReference>
<sequence>MMTDADVLALYRQYNVAMAARDTATLDQLLAPDFTLTHMTGYQQPRAEWLAQIGDGTMGYVASKEHHVIVTSMTDQTWRVVGQNYVTAAVYGGATQDWPLNTDMQVVMSNGQLQILKAVVTTF</sequence>
<name>A0A0R2NQM4_9LACO</name>
<dbReference type="AlphaFoldDB" id="A0A0R2NQM4"/>
<reference evidence="2 3" key="1">
    <citation type="journal article" date="2015" name="Genome Announc.">
        <title>Expanding the biotechnology potential of lactobacilli through comparative genomics of 213 strains and associated genera.</title>
        <authorList>
            <person name="Sun Z."/>
            <person name="Harris H.M."/>
            <person name="McCann A."/>
            <person name="Guo C."/>
            <person name="Argimon S."/>
            <person name="Zhang W."/>
            <person name="Yang X."/>
            <person name="Jeffery I.B."/>
            <person name="Cooney J.C."/>
            <person name="Kagawa T.F."/>
            <person name="Liu W."/>
            <person name="Song Y."/>
            <person name="Salvetti E."/>
            <person name="Wrobel A."/>
            <person name="Rasinkangas P."/>
            <person name="Parkhill J."/>
            <person name="Rea M.C."/>
            <person name="O'Sullivan O."/>
            <person name="Ritari J."/>
            <person name="Douillard F.P."/>
            <person name="Paul Ross R."/>
            <person name="Yang R."/>
            <person name="Briner A.E."/>
            <person name="Felis G.E."/>
            <person name="de Vos W.M."/>
            <person name="Barrangou R."/>
            <person name="Klaenhammer T.R."/>
            <person name="Caufield P.W."/>
            <person name="Cui Y."/>
            <person name="Zhang H."/>
            <person name="O'Toole P.W."/>
        </authorList>
    </citation>
    <scope>NUCLEOTIDE SEQUENCE [LARGE SCALE GENOMIC DNA]</scope>
    <source>
        <strain evidence="2 3">DSM 21115</strain>
    </source>
</reference>
<evidence type="ECO:0000259" key="1">
    <source>
        <dbReference type="Pfam" id="PF14534"/>
    </source>
</evidence>
<dbReference type="Gene3D" id="3.10.450.50">
    <property type="match status" value="1"/>
</dbReference>
<dbReference type="SUPFAM" id="SSF54427">
    <property type="entry name" value="NTF2-like"/>
    <property type="match status" value="1"/>
</dbReference>
<evidence type="ECO:0000313" key="3">
    <source>
        <dbReference type="Proteomes" id="UP000050920"/>
    </source>
</evidence>
<dbReference type="InterPro" id="IPR032710">
    <property type="entry name" value="NTF2-like_dom_sf"/>
</dbReference>
<dbReference type="InterPro" id="IPR027843">
    <property type="entry name" value="DUF4440"/>
</dbReference>
<dbReference type="Pfam" id="PF14534">
    <property type="entry name" value="DUF4440"/>
    <property type="match status" value="1"/>
</dbReference>
<feature type="domain" description="DUF4440" evidence="1">
    <location>
        <begin position="7"/>
        <end position="100"/>
    </location>
</feature>
<evidence type="ECO:0000313" key="2">
    <source>
        <dbReference type="EMBL" id="KRO27170.1"/>
    </source>
</evidence>